<keyword evidence="2" id="KW-0677">Repeat</keyword>
<dbReference type="SMART" id="SM00320">
    <property type="entry name" value="WD40"/>
    <property type="match status" value="5"/>
</dbReference>
<dbReference type="Proteomes" id="UP000663843">
    <property type="component" value="Unassembled WGS sequence"/>
</dbReference>
<evidence type="ECO:0000313" key="5">
    <source>
        <dbReference type="EMBL" id="CAE6437007.1"/>
    </source>
</evidence>
<dbReference type="Gene3D" id="2.130.10.10">
    <property type="entry name" value="YVTN repeat-like/Quinoprotein amine dehydrogenase"/>
    <property type="match status" value="2"/>
</dbReference>
<comment type="caution">
    <text evidence="5">The sequence shown here is derived from an EMBL/GenBank/DDBJ whole genome shotgun (WGS) entry which is preliminary data.</text>
</comment>
<feature type="repeat" description="WD" evidence="3">
    <location>
        <begin position="246"/>
        <end position="287"/>
    </location>
</feature>
<accession>A0A8H3ASP7</accession>
<protein>
    <recommendedName>
        <fullName evidence="4">WDR90 4th beta-propeller domain-containing protein</fullName>
    </recommendedName>
</protein>
<proteinExistence type="predicted"/>
<dbReference type="InterPro" id="IPR001680">
    <property type="entry name" value="WD40_rpt"/>
</dbReference>
<dbReference type="InterPro" id="IPR036322">
    <property type="entry name" value="WD40_repeat_dom_sf"/>
</dbReference>
<reference evidence="5" key="1">
    <citation type="submission" date="2021-01" db="EMBL/GenBank/DDBJ databases">
        <authorList>
            <person name="Kaushik A."/>
        </authorList>
    </citation>
    <scope>NUCLEOTIDE SEQUENCE</scope>
    <source>
        <strain evidence="5">AG2-2IIIB</strain>
    </source>
</reference>
<feature type="repeat" description="WD" evidence="3">
    <location>
        <begin position="296"/>
        <end position="330"/>
    </location>
</feature>
<dbReference type="PROSITE" id="PS00678">
    <property type="entry name" value="WD_REPEATS_1"/>
    <property type="match status" value="1"/>
</dbReference>
<dbReference type="PANTHER" id="PTHR19848">
    <property type="entry name" value="WD40 REPEAT PROTEIN"/>
    <property type="match status" value="1"/>
</dbReference>
<gene>
    <name evidence="5" type="ORF">RDB_LOCUS70977</name>
</gene>
<evidence type="ECO:0000313" key="6">
    <source>
        <dbReference type="Proteomes" id="UP000663843"/>
    </source>
</evidence>
<organism evidence="5 6">
    <name type="scientific">Rhizoctonia solani</name>
    <dbReference type="NCBI Taxonomy" id="456999"/>
    <lineage>
        <taxon>Eukaryota</taxon>
        <taxon>Fungi</taxon>
        <taxon>Dikarya</taxon>
        <taxon>Basidiomycota</taxon>
        <taxon>Agaricomycotina</taxon>
        <taxon>Agaricomycetes</taxon>
        <taxon>Cantharellales</taxon>
        <taxon>Ceratobasidiaceae</taxon>
        <taxon>Rhizoctonia</taxon>
    </lineage>
</organism>
<dbReference type="AlphaFoldDB" id="A0A8H3ASP7"/>
<feature type="repeat" description="WD" evidence="3">
    <location>
        <begin position="333"/>
        <end position="365"/>
    </location>
</feature>
<sequence>MFDKGRSGRFFCDTTHHHQLLTKRCFQIMNTDLKFNICDLESSFVPDQLVSDIKERIQRNIPSSLYYACRYWGEHLQQAVPSAELEAILTEFIYTKLLFWMEILNLNQIIPMAAETLLKALIWLQQTSRTPSELDWFIEDSRNFVNSFAANPVSQATPHIYISMLPFCPKSTSVSQQYFNRTRGLMGTKGNGMQSREAAALATWRIGSSVRSVAYSAEGVRVAFGCADGTIGVKNVYDGFLVFGPIEAHTDCVTCIDFSPDGTRIVSCSKDSTIRIWNAQDGTPVIDPIVCLAQGVNSVAFSAEGARLVAGYQNNFIEVWAYNNSSVSITGPLKGHLGAVKSVAFSPDGDRIVSGSDDNTVRIWNTGGPSGAYTSRVLEGHTGSVLSVVFSPDGKRIASGSDDHTVRVWDALNGAPMALVLPLVPLIKLFAFGMLPRAHW</sequence>
<dbReference type="InterPro" id="IPR019775">
    <property type="entry name" value="WD40_repeat_CS"/>
</dbReference>
<name>A0A8H3ASP7_9AGAM</name>
<feature type="repeat" description="WD" evidence="3">
    <location>
        <begin position="378"/>
        <end position="419"/>
    </location>
</feature>
<evidence type="ECO:0000259" key="4">
    <source>
        <dbReference type="Pfam" id="PF23342"/>
    </source>
</evidence>
<dbReference type="SUPFAM" id="SSF50978">
    <property type="entry name" value="WD40 repeat-like"/>
    <property type="match status" value="1"/>
</dbReference>
<dbReference type="InterPro" id="IPR020472">
    <property type="entry name" value="WD40_PAC1"/>
</dbReference>
<evidence type="ECO:0000256" key="2">
    <source>
        <dbReference type="ARBA" id="ARBA00022737"/>
    </source>
</evidence>
<feature type="domain" description="WDR90 4th beta-propeller" evidence="4">
    <location>
        <begin position="254"/>
        <end position="389"/>
    </location>
</feature>
<dbReference type="PANTHER" id="PTHR19848:SF8">
    <property type="entry name" value="F-BOX AND WD REPEAT DOMAIN CONTAINING 7"/>
    <property type="match status" value="1"/>
</dbReference>
<dbReference type="CDD" id="cd00200">
    <property type="entry name" value="WD40"/>
    <property type="match status" value="1"/>
</dbReference>
<dbReference type="PRINTS" id="PR00320">
    <property type="entry name" value="GPROTEINBRPT"/>
</dbReference>
<dbReference type="InterPro" id="IPR055440">
    <property type="entry name" value="Beta-prop_WDR90_4th"/>
</dbReference>
<dbReference type="InterPro" id="IPR015943">
    <property type="entry name" value="WD40/YVTN_repeat-like_dom_sf"/>
</dbReference>
<keyword evidence="1 3" id="KW-0853">WD repeat</keyword>
<dbReference type="PROSITE" id="PS50082">
    <property type="entry name" value="WD_REPEATS_2"/>
    <property type="match status" value="4"/>
</dbReference>
<dbReference type="Pfam" id="PF23342">
    <property type="entry name" value="WDR90_beta-prop_4th"/>
    <property type="match status" value="1"/>
</dbReference>
<evidence type="ECO:0000256" key="3">
    <source>
        <dbReference type="PROSITE-ProRule" id="PRU00221"/>
    </source>
</evidence>
<evidence type="ECO:0000256" key="1">
    <source>
        <dbReference type="ARBA" id="ARBA00022574"/>
    </source>
</evidence>
<dbReference type="PROSITE" id="PS50294">
    <property type="entry name" value="WD_REPEATS_REGION"/>
    <property type="match status" value="3"/>
</dbReference>
<dbReference type="EMBL" id="CAJMWT010002241">
    <property type="protein sequence ID" value="CAE6437007.1"/>
    <property type="molecule type" value="Genomic_DNA"/>
</dbReference>